<dbReference type="Gene3D" id="1.10.10.10">
    <property type="entry name" value="Winged helix-like DNA-binding domain superfamily/Winged helix DNA-binding domain"/>
    <property type="match status" value="1"/>
</dbReference>
<dbReference type="CDD" id="cd02440">
    <property type="entry name" value="AdoMet_MTases"/>
    <property type="match status" value="1"/>
</dbReference>
<dbReference type="PANTHER" id="PTHR43861">
    <property type="entry name" value="TRANS-ACONITATE 2-METHYLTRANSFERASE-RELATED"/>
    <property type="match status" value="1"/>
</dbReference>
<dbReference type="PRINTS" id="PR00778">
    <property type="entry name" value="HTHARSR"/>
</dbReference>
<dbReference type="SUPFAM" id="SSF53335">
    <property type="entry name" value="S-adenosyl-L-methionine-dependent methyltransferases"/>
    <property type="match status" value="1"/>
</dbReference>
<dbReference type="NCBIfam" id="NF033788">
    <property type="entry name" value="HTH_metalloreg"/>
    <property type="match status" value="1"/>
</dbReference>
<feature type="domain" description="HTH arsR-type" evidence="1">
    <location>
        <begin position="36"/>
        <end position="130"/>
    </location>
</feature>
<dbReference type="EMBL" id="JBEWTB010000002">
    <property type="protein sequence ID" value="MET4757494.1"/>
    <property type="molecule type" value="Genomic_DNA"/>
</dbReference>
<evidence type="ECO:0000313" key="3">
    <source>
        <dbReference type="Proteomes" id="UP001549366"/>
    </source>
</evidence>
<dbReference type="InterPro" id="IPR029063">
    <property type="entry name" value="SAM-dependent_MTases_sf"/>
</dbReference>
<keyword evidence="2" id="KW-0808">Transferase</keyword>
<keyword evidence="2" id="KW-0489">Methyltransferase</keyword>
<protein>
    <submittedName>
        <fullName evidence="2">2-polyprenyl-3-methyl-5-hydroxy-6-metoxy-1, 4-benzoquinol methylase/predicted transcriptional regulator</fullName>
    </submittedName>
</protein>
<dbReference type="GO" id="GO:0008168">
    <property type="term" value="F:methyltransferase activity"/>
    <property type="evidence" value="ECO:0007669"/>
    <property type="project" value="UniProtKB-KW"/>
</dbReference>
<reference evidence="2 3" key="1">
    <citation type="submission" date="2024-06" db="EMBL/GenBank/DDBJ databases">
        <title>Genomic Encyclopedia of Type Strains, Phase V (KMG-V): Genome sequencing to study the core and pangenomes of soil and plant-associated prokaryotes.</title>
        <authorList>
            <person name="Whitman W."/>
        </authorList>
    </citation>
    <scope>NUCLEOTIDE SEQUENCE [LARGE SCALE GENOMIC DNA]</scope>
    <source>
        <strain evidence="2 3">NE40</strain>
    </source>
</reference>
<sequence length="353" mass="39932">MLAKIRYEVMDAKLKGRSNRRSFFGLFSWYEEHSLSDTGMVDQLAIFGKAVGDALRLQVLRVLSTDSFGVLELSHVFGMRQPAMSHHLKVLSQAGLVSTRKEGNTVFYRRSLPPSVEAFGDAVRSLFRAVDGVVLPAELELRLEAIREQRAEQSMAFFARHVEEFRQHQELIADHELYARCVADVLKSTEIPERALALELGPGEGEFLQTLSQRFNQVYAVDNSGEMLASSQRFAEKHALKNIEFIHGELKTLQHLEEQFDCIVANMVLHHIPSPSGIFKQVACLLKPGGSFLISDLSQHDQDWVRESCGDIWLGFSSDDLDNWAQDAGLNSGESQYLGLRNGFQIQVRRFYR</sequence>
<dbReference type="SMART" id="SM00418">
    <property type="entry name" value="HTH_ARSR"/>
    <property type="match status" value="1"/>
</dbReference>
<dbReference type="GO" id="GO:0032259">
    <property type="term" value="P:methylation"/>
    <property type="evidence" value="ECO:0007669"/>
    <property type="project" value="UniProtKB-KW"/>
</dbReference>
<dbReference type="InterPro" id="IPR036390">
    <property type="entry name" value="WH_DNA-bd_sf"/>
</dbReference>
<evidence type="ECO:0000313" key="2">
    <source>
        <dbReference type="EMBL" id="MET4757494.1"/>
    </source>
</evidence>
<keyword evidence="3" id="KW-1185">Reference proteome</keyword>
<proteinExistence type="predicted"/>
<dbReference type="Pfam" id="PF08241">
    <property type="entry name" value="Methyltransf_11"/>
    <property type="match status" value="1"/>
</dbReference>
<gene>
    <name evidence="2" type="ORF">V5J35_002686</name>
</gene>
<dbReference type="InterPro" id="IPR011991">
    <property type="entry name" value="ArsR-like_HTH"/>
</dbReference>
<dbReference type="InterPro" id="IPR036388">
    <property type="entry name" value="WH-like_DNA-bd_sf"/>
</dbReference>
<name>A0ABV2SIA0_9GAMM</name>
<dbReference type="InterPro" id="IPR001845">
    <property type="entry name" value="HTH_ArsR_DNA-bd_dom"/>
</dbReference>
<comment type="caution">
    <text evidence="2">The sequence shown here is derived from an EMBL/GenBank/DDBJ whole genome shotgun (WGS) entry which is preliminary data.</text>
</comment>
<dbReference type="SUPFAM" id="SSF46785">
    <property type="entry name" value="Winged helix' DNA-binding domain"/>
    <property type="match status" value="1"/>
</dbReference>
<accession>A0ABV2SIA0</accession>
<dbReference type="CDD" id="cd00090">
    <property type="entry name" value="HTH_ARSR"/>
    <property type="match status" value="1"/>
</dbReference>
<dbReference type="PROSITE" id="PS50987">
    <property type="entry name" value="HTH_ARSR_2"/>
    <property type="match status" value="1"/>
</dbReference>
<dbReference type="Pfam" id="PF01022">
    <property type="entry name" value="HTH_5"/>
    <property type="match status" value="1"/>
</dbReference>
<dbReference type="InterPro" id="IPR013216">
    <property type="entry name" value="Methyltransf_11"/>
</dbReference>
<dbReference type="Gene3D" id="3.40.50.150">
    <property type="entry name" value="Vaccinia Virus protein VP39"/>
    <property type="match status" value="1"/>
</dbReference>
<organism evidence="2 3">
    <name type="scientific">Endozoicomonas lisbonensis</name>
    <dbReference type="NCBI Taxonomy" id="3120522"/>
    <lineage>
        <taxon>Bacteria</taxon>
        <taxon>Pseudomonadati</taxon>
        <taxon>Pseudomonadota</taxon>
        <taxon>Gammaproteobacteria</taxon>
        <taxon>Oceanospirillales</taxon>
        <taxon>Endozoicomonadaceae</taxon>
        <taxon>Endozoicomonas</taxon>
    </lineage>
</organism>
<dbReference type="Proteomes" id="UP001549366">
    <property type="component" value="Unassembled WGS sequence"/>
</dbReference>
<evidence type="ECO:0000259" key="1">
    <source>
        <dbReference type="PROSITE" id="PS50987"/>
    </source>
</evidence>